<dbReference type="GO" id="GO:0005634">
    <property type="term" value="C:nucleus"/>
    <property type="evidence" value="ECO:0000318"/>
    <property type="project" value="GO_Central"/>
</dbReference>
<evidence type="ECO:0000256" key="6">
    <source>
        <dbReference type="ARBA" id="ARBA00022833"/>
    </source>
</evidence>
<dbReference type="GO" id="GO:0008270">
    <property type="term" value="F:zinc ion binding"/>
    <property type="evidence" value="ECO:0007669"/>
    <property type="project" value="UniProtKB-KW"/>
</dbReference>
<keyword evidence="16" id="KW-1185">Reference proteome</keyword>
<accession>A0A1Y1IBM6</accession>
<feature type="active site" description="Proton acceptor" evidence="9">
    <location>
        <position position="299"/>
    </location>
</feature>
<dbReference type="OrthoDB" id="391817at2759"/>
<dbReference type="Proteomes" id="UP000054558">
    <property type="component" value="Unassembled WGS sequence"/>
</dbReference>
<dbReference type="InterPro" id="IPR010666">
    <property type="entry name" value="Znf_GRF"/>
</dbReference>
<feature type="binding site" evidence="10">
    <location>
        <position position="37"/>
    </location>
    <ligand>
        <name>Mg(2+)</name>
        <dbReference type="ChEBI" id="CHEBI:18420"/>
        <label>1</label>
    </ligand>
</feature>
<dbReference type="PROSITE" id="PS51435">
    <property type="entry name" value="AP_NUCLEASE_F1_4"/>
    <property type="match status" value="1"/>
</dbReference>
<evidence type="ECO:0000256" key="8">
    <source>
        <dbReference type="ARBA" id="ARBA00023242"/>
    </source>
</evidence>
<keyword evidence="15" id="KW-0255">Endonuclease</keyword>
<keyword evidence="4 12" id="KW-0863">Zinc-finger</keyword>
<evidence type="ECO:0000313" key="15">
    <source>
        <dbReference type="EMBL" id="GAQ87372.1"/>
    </source>
</evidence>
<feature type="active site" evidence="9">
    <location>
        <position position="156"/>
    </location>
</feature>
<dbReference type="GO" id="GO:0003677">
    <property type="term" value="F:DNA binding"/>
    <property type="evidence" value="ECO:0007669"/>
    <property type="project" value="InterPro"/>
</dbReference>
<evidence type="ECO:0000256" key="11">
    <source>
        <dbReference type="PIRSR" id="PIRSR604808-3"/>
    </source>
</evidence>
<dbReference type="GO" id="GO:0003906">
    <property type="term" value="F:DNA-(apurinic or apyrimidinic site) endonuclease activity"/>
    <property type="evidence" value="ECO:0000318"/>
    <property type="project" value="GO_Central"/>
</dbReference>
<dbReference type="SUPFAM" id="SSF56219">
    <property type="entry name" value="DNase I-like"/>
    <property type="match status" value="1"/>
</dbReference>
<dbReference type="PROSITE" id="PS51999">
    <property type="entry name" value="ZF_GRF"/>
    <property type="match status" value="1"/>
</dbReference>
<evidence type="ECO:0000256" key="13">
    <source>
        <dbReference type="SAM" id="MobiDB-lite"/>
    </source>
</evidence>
<evidence type="ECO:0000256" key="5">
    <source>
        <dbReference type="ARBA" id="ARBA00022801"/>
    </source>
</evidence>
<dbReference type="AlphaFoldDB" id="A0A1Y1IBM6"/>
<feature type="region of interest" description="Disordered" evidence="13">
    <location>
        <begin position="652"/>
        <end position="682"/>
    </location>
</feature>
<dbReference type="Pfam" id="PF03372">
    <property type="entry name" value="Exo_endo_phos"/>
    <property type="match status" value="1"/>
</dbReference>
<feature type="site" description="Important for catalytic activity" evidence="11">
    <location>
        <position position="268"/>
    </location>
</feature>
<evidence type="ECO:0000256" key="1">
    <source>
        <dbReference type="ARBA" id="ARBA00007092"/>
    </source>
</evidence>
<feature type="site" description="Interaction with DNA substrate" evidence="11">
    <location>
        <position position="299"/>
    </location>
</feature>
<name>A0A1Y1IBM6_KLENI</name>
<evidence type="ECO:0000259" key="14">
    <source>
        <dbReference type="PROSITE" id="PS51999"/>
    </source>
</evidence>
<feature type="active site" description="Proton donor/acceptor" evidence="9">
    <location>
        <position position="197"/>
    </location>
</feature>
<protein>
    <recommendedName>
        <fullName evidence="2">DNA-(apurinic or apyrimidinic site) endonuclease 2</fullName>
    </recommendedName>
</protein>
<keyword evidence="7 10" id="KW-0460">Magnesium</keyword>
<dbReference type="GO" id="GO:0006284">
    <property type="term" value="P:base-excision repair"/>
    <property type="evidence" value="ECO:0000318"/>
    <property type="project" value="GO_Central"/>
</dbReference>
<evidence type="ECO:0000313" key="16">
    <source>
        <dbReference type="Proteomes" id="UP000054558"/>
    </source>
</evidence>
<feature type="site" description="Transition state stabilizer" evidence="11">
    <location>
        <position position="199"/>
    </location>
</feature>
<keyword evidence="6" id="KW-0862">Zinc</keyword>
<dbReference type="GO" id="GO:0008081">
    <property type="term" value="F:phosphoric diester hydrolase activity"/>
    <property type="evidence" value="ECO:0000318"/>
    <property type="project" value="GO_Central"/>
</dbReference>
<dbReference type="STRING" id="105231.A0A1Y1IBM6"/>
<dbReference type="PANTHER" id="PTHR22748">
    <property type="entry name" value="AP ENDONUCLEASE"/>
    <property type="match status" value="1"/>
</dbReference>
<feature type="binding site" evidence="10">
    <location>
        <position position="7"/>
    </location>
    <ligand>
        <name>Mg(2+)</name>
        <dbReference type="ChEBI" id="CHEBI:18420"/>
        <label>1</label>
    </ligand>
</feature>
<feature type="binding site" evidence="10">
    <location>
        <position position="197"/>
    </location>
    <ligand>
        <name>Mg(2+)</name>
        <dbReference type="ChEBI" id="CHEBI:18420"/>
        <label>1</label>
    </ligand>
</feature>
<keyword evidence="3 10" id="KW-0479">Metal-binding</keyword>
<dbReference type="PANTHER" id="PTHR22748:SF4">
    <property type="entry name" value="DNA-(APURINIC OR APYRIMIDINIC SITE) ENDONUCLEASE 2"/>
    <property type="match status" value="1"/>
</dbReference>
<sequence>MKIVSFNVNGLRPRAKEFGGLKQLLDALDADIICLQETKLARTDLSADVAVADGYESFFAFPRGKHARGGWSGVATFCRTGGGTSGTSAVLPTAAEEGFTGVQHLRAGGALAEGVVGQYEAVWAGETGSRARLEELDQEGRTVVTDHGAFVLFNIYGPCVQPGDDERIAFKLDFYRTLQRRWESLLAAGRRLVVVGDLNIAPAAVDSVHAGPDVNASPSRVWLQSMLRANGGPFTDTFRTVHPDRRDAYTCFSTASGAAAFNYGSRIDLILVAGLCQHAAQRRPAQGQGGKQAVDWGGHGTGEVGIAEADEYRRDCVGSTSGQREAFEGALQHMVDTDASLAGSFDVREGSRGVAGAGGLSGSLQAHLFEEFREAVRRHSTGANEAAAADGLARFRADTAGCSPQSTVQCTEEVNETQKEQRQTEGSVRVAGQGQDSLKDDLPAASVDKPVGRPEVACWPCSAKDGAHGLAECEVVGADICSVFPGSSDHRPVFVCLRPQPEGPSHRVPPLSTRFMPELRGKQTRILGYLGSRPTVGPAAAVVAAPLPPAPGDASTSSGPAVDGAAAARRADAGLGNGHSGRTTGGLAGWASSRGPELGKKRKGAADGGRPAKQRSLRELFGAAVAPKLSGAVERSSSLRATVTALAAPVSVSKEREDDIEDTSSADVEGSSRGAWSEPRAGGDAAAGWAALRARMAARHPVCRHGEPAVARVVKKAGPTVGRTFFCCARATGPSSNPEARCDYFEWALSNTARSLKPSSGRTR</sequence>
<dbReference type="Pfam" id="PF06839">
    <property type="entry name" value="Zn_ribbon_GRF"/>
    <property type="match status" value="1"/>
</dbReference>
<evidence type="ECO:0000256" key="10">
    <source>
        <dbReference type="PIRSR" id="PIRSR604808-2"/>
    </source>
</evidence>
<feature type="compositionally biased region" description="Gly residues" evidence="13">
    <location>
        <begin position="575"/>
        <end position="588"/>
    </location>
</feature>
<evidence type="ECO:0000256" key="7">
    <source>
        <dbReference type="ARBA" id="ARBA00022842"/>
    </source>
</evidence>
<organism evidence="15 16">
    <name type="scientific">Klebsormidium nitens</name>
    <name type="common">Green alga</name>
    <name type="synonym">Ulothrix nitens</name>
    <dbReference type="NCBI Taxonomy" id="105231"/>
    <lineage>
        <taxon>Eukaryota</taxon>
        <taxon>Viridiplantae</taxon>
        <taxon>Streptophyta</taxon>
        <taxon>Klebsormidiophyceae</taxon>
        <taxon>Klebsormidiales</taxon>
        <taxon>Klebsormidiaceae</taxon>
        <taxon>Klebsormidium</taxon>
    </lineage>
</organism>
<dbReference type="EMBL" id="DF237297">
    <property type="protein sequence ID" value="GAQ87372.1"/>
    <property type="molecule type" value="Genomic_DNA"/>
</dbReference>
<evidence type="ECO:0000256" key="12">
    <source>
        <dbReference type="PROSITE-ProRule" id="PRU01343"/>
    </source>
</evidence>
<keyword evidence="15" id="KW-0269">Exonuclease</keyword>
<dbReference type="InterPro" id="IPR020847">
    <property type="entry name" value="AP_endonuclease_F1_BS"/>
</dbReference>
<feature type="domain" description="GRF-type" evidence="14">
    <location>
        <begin position="703"/>
        <end position="751"/>
    </location>
</feature>
<feature type="region of interest" description="Disordered" evidence="13">
    <location>
        <begin position="414"/>
        <end position="447"/>
    </location>
</feature>
<evidence type="ECO:0000256" key="9">
    <source>
        <dbReference type="PIRSR" id="PIRSR604808-1"/>
    </source>
</evidence>
<keyword evidence="10" id="KW-0464">Manganese</keyword>
<dbReference type="Gene3D" id="3.60.10.10">
    <property type="entry name" value="Endonuclease/exonuclease/phosphatase"/>
    <property type="match status" value="1"/>
</dbReference>
<dbReference type="OMA" id="SIANCDV"/>
<reference evidence="15 16" key="1">
    <citation type="journal article" date="2014" name="Nat. Commun.">
        <title>Klebsormidium flaccidum genome reveals primary factors for plant terrestrial adaptation.</title>
        <authorList>
            <person name="Hori K."/>
            <person name="Maruyama F."/>
            <person name="Fujisawa T."/>
            <person name="Togashi T."/>
            <person name="Yamamoto N."/>
            <person name="Seo M."/>
            <person name="Sato S."/>
            <person name="Yamada T."/>
            <person name="Mori H."/>
            <person name="Tajima N."/>
            <person name="Moriyama T."/>
            <person name="Ikeuchi M."/>
            <person name="Watanabe M."/>
            <person name="Wada H."/>
            <person name="Kobayashi K."/>
            <person name="Saito M."/>
            <person name="Masuda T."/>
            <person name="Sasaki-Sekimoto Y."/>
            <person name="Mashiguchi K."/>
            <person name="Awai K."/>
            <person name="Shimojima M."/>
            <person name="Masuda S."/>
            <person name="Iwai M."/>
            <person name="Nobusawa T."/>
            <person name="Narise T."/>
            <person name="Kondo S."/>
            <person name="Saito H."/>
            <person name="Sato R."/>
            <person name="Murakawa M."/>
            <person name="Ihara Y."/>
            <person name="Oshima-Yamada Y."/>
            <person name="Ohtaka K."/>
            <person name="Satoh M."/>
            <person name="Sonobe K."/>
            <person name="Ishii M."/>
            <person name="Ohtani R."/>
            <person name="Kanamori-Sato M."/>
            <person name="Honoki R."/>
            <person name="Miyazaki D."/>
            <person name="Mochizuki H."/>
            <person name="Umetsu J."/>
            <person name="Higashi K."/>
            <person name="Shibata D."/>
            <person name="Kamiya Y."/>
            <person name="Sato N."/>
            <person name="Nakamura Y."/>
            <person name="Tabata S."/>
            <person name="Ida S."/>
            <person name="Kurokawa K."/>
            <person name="Ohta H."/>
        </authorList>
    </citation>
    <scope>NUCLEOTIDE SEQUENCE [LARGE SCALE GENOMIC DNA]</scope>
    <source>
        <strain evidence="15 16">NIES-2285</strain>
    </source>
</reference>
<dbReference type="PROSITE" id="PS00726">
    <property type="entry name" value="AP_NUCLEASE_F1_1"/>
    <property type="match status" value="1"/>
</dbReference>
<dbReference type="InterPro" id="IPR005135">
    <property type="entry name" value="Endo/exonuclease/phosphatase"/>
</dbReference>
<feature type="binding site" evidence="10">
    <location>
        <position position="199"/>
    </location>
    <ligand>
        <name>Mg(2+)</name>
        <dbReference type="ChEBI" id="CHEBI:18420"/>
        <label>1</label>
    </ligand>
</feature>
<keyword evidence="8" id="KW-0539">Nucleus</keyword>
<evidence type="ECO:0000256" key="2">
    <source>
        <dbReference type="ARBA" id="ARBA00013541"/>
    </source>
</evidence>
<evidence type="ECO:0000256" key="4">
    <source>
        <dbReference type="ARBA" id="ARBA00022771"/>
    </source>
</evidence>
<feature type="binding site" evidence="10">
    <location>
        <position position="299"/>
    </location>
    <ligand>
        <name>Mg(2+)</name>
        <dbReference type="ChEBI" id="CHEBI:18420"/>
        <label>1</label>
    </ligand>
</feature>
<feature type="region of interest" description="Disordered" evidence="13">
    <location>
        <begin position="572"/>
        <end position="614"/>
    </location>
</feature>
<evidence type="ECO:0000256" key="3">
    <source>
        <dbReference type="ARBA" id="ARBA00022723"/>
    </source>
</evidence>
<comment type="similarity">
    <text evidence="1">Belongs to the DNA repair enzymes AP/ExoA family.</text>
</comment>
<comment type="cofactor">
    <cofactor evidence="10">
        <name>Mg(2+)</name>
        <dbReference type="ChEBI" id="CHEBI:18420"/>
    </cofactor>
    <cofactor evidence="10">
        <name>Mn(2+)</name>
        <dbReference type="ChEBI" id="CHEBI:29035"/>
    </cofactor>
    <text evidence="10">Probably binds two magnesium or manganese ions per subunit.</text>
</comment>
<keyword evidence="5" id="KW-0378">Hydrolase</keyword>
<dbReference type="GO" id="GO:0008311">
    <property type="term" value="F:double-stranded DNA 3'-5' DNA exonuclease activity"/>
    <property type="evidence" value="ECO:0000318"/>
    <property type="project" value="GO_Central"/>
</dbReference>
<dbReference type="InterPro" id="IPR004808">
    <property type="entry name" value="AP_endonuc_1"/>
</dbReference>
<dbReference type="InterPro" id="IPR036691">
    <property type="entry name" value="Endo/exonu/phosph_ase_sf"/>
</dbReference>
<proteinExistence type="inferred from homology"/>
<gene>
    <name evidence="15" type="ORF">KFL_003480160</name>
</gene>
<keyword evidence="15" id="KW-0540">Nuclease</keyword>